<keyword evidence="1" id="KW-0732">Signal</keyword>
<protein>
    <submittedName>
        <fullName evidence="2">Transmembrane protein 72</fullName>
    </submittedName>
</protein>
<comment type="caution">
    <text evidence="2">The sequence shown here is derived from an EMBL/GenBank/DDBJ whole genome shotgun (WGS) entry which is preliminary data.</text>
</comment>
<evidence type="ECO:0000313" key="3">
    <source>
        <dbReference type="Proteomes" id="UP001279410"/>
    </source>
</evidence>
<dbReference type="AlphaFoldDB" id="A0AAD3N5R9"/>
<keyword evidence="3" id="KW-1185">Reference proteome</keyword>
<evidence type="ECO:0000313" key="2">
    <source>
        <dbReference type="EMBL" id="GLD66521.1"/>
    </source>
</evidence>
<feature type="signal peptide" evidence="1">
    <location>
        <begin position="1"/>
        <end position="18"/>
    </location>
</feature>
<keyword evidence="2" id="KW-0472">Membrane</keyword>
<dbReference type="PANTHER" id="PTHR28474">
    <property type="entry name" value="TRANSMEMBRANE PROTEIN 72"/>
    <property type="match status" value="1"/>
</dbReference>
<dbReference type="Proteomes" id="UP001279410">
    <property type="component" value="Unassembled WGS sequence"/>
</dbReference>
<organism evidence="2 3">
    <name type="scientific">Lates japonicus</name>
    <name type="common">Japanese lates</name>
    <dbReference type="NCBI Taxonomy" id="270547"/>
    <lineage>
        <taxon>Eukaryota</taxon>
        <taxon>Metazoa</taxon>
        <taxon>Chordata</taxon>
        <taxon>Craniata</taxon>
        <taxon>Vertebrata</taxon>
        <taxon>Euteleostomi</taxon>
        <taxon>Actinopterygii</taxon>
        <taxon>Neopterygii</taxon>
        <taxon>Teleostei</taxon>
        <taxon>Neoteleostei</taxon>
        <taxon>Acanthomorphata</taxon>
        <taxon>Carangaria</taxon>
        <taxon>Carangaria incertae sedis</taxon>
        <taxon>Centropomidae</taxon>
        <taxon>Lates</taxon>
    </lineage>
</organism>
<evidence type="ECO:0000256" key="1">
    <source>
        <dbReference type="SAM" id="SignalP"/>
    </source>
</evidence>
<dbReference type="EMBL" id="BRZM01000094">
    <property type="protein sequence ID" value="GLD66521.1"/>
    <property type="molecule type" value="Genomic_DNA"/>
</dbReference>
<name>A0AAD3N5R9_LATJO</name>
<accession>A0AAD3N5R9</accession>
<keyword evidence="2" id="KW-0812">Transmembrane</keyword>
<reference evidence="2" key="1">
    <citation type="submission" date="2022-08" db="EMBL/GenBank/DDBJ databases">
        <title>Genome sequencing of akame (Lates japonicus).</title>
        <authorList>
            <person name="Hashiguchi Y."/>
            <person name="Takahashi H."/>
        </authorList>
    </citation>
    <scope>NUCLEOTIDE SEQUENCE</scope>
    <source>
        <strain evidence="2">Kochi</strain>
    </source>
</reference>
<sequence>MMFRLAYFLDALLFMCLPCPPDWQLFVLWGKMARIGGYHKFLYYSIMKEEGDGSRRNPGTTASAWESGECQAMLELEQTAALRHRWGEGGGGKRRLISFSERPVERNRDGRLL</sequence>
<dbReference type="PANTHER" id="PTHR28474:SF1">
    <property type="entry name" value="TRANSMEMBRANE PROTEIN 72"/>
    <property type="match status" value="1"/>
</dbReference>
<dbReference type="InterPro" id="IPR032055">
    <property type="entry name" value="TMEM72"/>
</dbReference>
<proteinExistence type="predicted"/>
<gene>
    <name evidence="2" type="ORF">AKAME5_001791100</name>
</gene>
<feature type="chain" id="PRO_5042060582" evidence="1">
    <location>
        <begin position="19"/>
        <end position="113"/>
    </location>
</feature>